<keyword evidence="2" id="KW-1185">Reference proteome</keyword>
<accession>A0ABW3NSY9</accession>
<gene>
    <name evidence="1" type="ORF">ACFQ3Q_10180</name>
</gene>
<dbReference type="PROSITE" id="PS51257">
    <property type="entry name" value="PROKAR_LIPOPROTEIN"/>
    <property type="match status" value="1"/>
</dbReference>
<dbReference type="RefSeq" id="WP_380745371.1">
    <property type="nucleotide sequence ID" value="NZ_JBHTLI010000001.1"/>
</dbReference>
<sequence length="165" mass="19478">MRIVLIFLLLLIISCKENKEQNSENFNERKERADKYNLNKKADSSKDNEPFIILDEESKKKIELNKPSIIVIQLDSLEIERVKKIDGEDNFYTAADDMVWYNSKLIEQSDSLNIPIIYSNNDYTEISAPNLTKRIVKDSTFSLFTYFYYDGKNLKREELFNLLKE</sequence>
<evidence type="ECO:0008006" key="3">
    <source>
        <dbReference type="Google" id="ProtNLM"/>
    </source>
</evidence>
<organism evidence="1 2">
    <name type="scientific">Salegentibacter chungangensis</name>
    <dbReference type="NCBI Taxonomy" id="1335724"/>
    <lineage>
        <taxon>Bacteria</taxon>
        <taxon>Pseudomonadati</taxon>
        <taxon>Bacteroidota</taxon>
        <taxon>Flavobacteriia</taxon>
        <taxon>Flavobacteriales</taxon>
        <taxon>Flavobacteriaceae</taxon>
        <taxon>Salegentibacter</taxon>
    </lineage>
</organism>
<dbReference type="EMBL" id="JBHTLI010000001">
    <property type="protein sequence ID" value="MFD1096115.1"/>
    <property type="molecule type" value="Genomic_DNA"/>
</dbReference>
<comment type="caution">
    <text evidence="1">The sequence shown here is derived from an EMBL/GenBank/DDBJ whole genome shotgun (WGS) entry which is preliminary data.</text>
</comment>
<name>A0ABW3NSY9_9FLAO</name>
<reference evidence="2" key="1">
    <citation type="journal article" date="2019" name="Int. J. Syst. Evol. Microbiol.">
        <title>The Global Catalogue of Microorganisms (GCM) 10K type strain sequencing project: providing services to taxonomists for standard genome sequencing and annotation.</title>
        <authorList>
            <consortium name="The Broad Institute Genomics Platform"/>
            <consortium name="The Broad Institute Genome Sequencing Center for Infectious Disease"/>
            <person name="Wu L."/>
            <person name="Ma J."/>
        </authorList>
    </citation>
    <scope>NUCLEOTIDE SEQUENCE [LARGE SCALE GENOMIC DNA]</scope>
    <source>
        <strain evidence="2">CCUG 64793</strain>
    </source>
</reference>
<proteinExistence type="predicted"/>
<evidence type="ECO:0000313" key="1">
    <source>
        <dbReference type="EMBL" id="MFD1096115.1"/>
    </source>
</evidence>
<dbReference type="Proteomes" id="UP001597131">
    <property type="component" value="Unassembled WGS sequence"/>
</dbReference>
<evidence type="ECO:0000313" key="2">
    <source>
        <dbReference type="Proteomes" id="UP001597131"/>
    </source>
</evidence>
<protein>
    <recommendedName>
        <fullName evidence="3">Lipoprotein</fullName>
    </recommendedName>
</protein>